<organism evidence="10 11">
    <name type="scientific">Pedobacter yulinensis</name>
    <dbReference type="NCBI Taxonomy" id="2126353"/>
    <lineage>
        <taxon>Bacteria</taxon>
        <taxon>Pseudomonadati</taxon>
        <taxon>Bacteroidota</taxon>
        <taxon>Sphingobacteriia</taxon>
        <taxon>Sphingobacteriales</taxon>
        <taxon>Sphingobacteriaceae</taxon>
        <taxon>Pedobacter</taxon>
    </lineage>
</organism>
<proteinExistence type="predicted"/>
<evidence type="ECO:0000256" key="4">
    <source>
        <dbReference type="ARBA" id="ARBA00012458"/>
    </source>
</evidence>
<keyword evidence="11" id="KW-1185">Reference proteome</keyword>
<dbReference type="EC" id="2.5.1.15" evidence="4"/>
<dbReference type="NCBIfam" id="TIGR01496">
    <property type="entry name" value="DHPS"/>
    <property type="match status" value="1"/>
</dbReference>
<accession>A0A2T3HQ95</accession>
<dbReference type="GO" id="GO:0046656">
    <property type="term" value="P:folic acid biosynthetic process"/>
    <property type="evidence" value="ECO:0007669"/>
    <property type="project" value="UniProtKB-KW"/>
</dbReference>
<dbReference type="GO" id="GO:0004156">
    <property type="term" value="F:dihydropteroate synthase activity"/>
    <property type="evidence" value="ECO:0007669"/>
    <property type="project" value="UniProtKB-EC"/>
</dbReference>
<dbReference type="GO" id="GO:0005829">
    <property type="term" value="C:cytosol"/>
    <property type="evidence" value="ECO:0007669"/>
    <property type="project" value="TreeGrafter"/>
</dbReference>
<dbReference type="GO" id="GO:0046654">
    <property type="term" value="P:tetrahydrofolate biosynthetic process"/>
    <property type="evidence" value="ECO:0007669"/>
    <property type="project" value="TreeGrafter"/>
</dbReference>
<dbReference type="PANTHER" id="PTHR20941">
    <property type="entry name" value="FOLATE SYNTHESIS PROTEINS"/>
    <property type="match status" value="1"/>
</dbReference>
<keyword evidence="7" id="KW-0460">Magnesium</keyword>
<dbReference type="InterPro" id="IPR000489">
    <property type="entry name" value="Pterin-binding_dom"/>
</dbReference>
<name>A0A2T3HQ95_9SPHI</name>
<dbReference type="GO" id="GO:0046872">
    <property type="term" value="F:metal ion binding"/>
    <property type="evidence" value="ECO:0007669"/>
    <property type="project" value="UniProtKB-KW"/>
</dbReference>
<keyword evidence="8" id="KW-0289">Folate biosynthesis</keyword>
<dbReference type="Pfam" id="PF00809">
    <property type="entry name" value="Pterin_bind"/>
    <property type="match status" value="1"/>
</dbReference>
<evidence type="ECO:0000256" key="3">
    <source>
        <dbReference type="ARBA" id="ARBA00004763"/>
    </source>
</evidence>
<dbReference type="InterPro" id="IPR011005">
    <property type="entry name" value="Dihydropteroate_synth-like_sf"/>
</dbReference>
<gene>
    <name evidence="10" type="primary">folP</name>
    <name evidence="10" type="ORF">C7T94_00390</name>
</gene>
<evidence type="ECO:0000256" key="2">
    <source>
        <dbReference type="ARBA" id="ARBA00001946"/>
    </source>
</evidence>
<dbReference type="RefSeq" id="WP_107212587.1">
    <property type="nucleotide sequence ID" value="NZ_KZ686268.1"/>
</dbReference>
<evidence type="ECO:0000313" key="10">
    <source>
        <dbReference type="EMBL" id="PST84630.1"/>
    </source>
</evidence>
<dbReference type="Proteomes" id="UP000240912">
    <property type="component" value="Unassembled WGS sequence"/>
</dbReference>
<dbReference type="EMBL" id="PYLS01000001">
    <property type="protein sequence ID" value="PST84630.1"/>
    <property type="molecule type" value="Genomic_DNA"/>
</dbReference>
<dbReference type="Gene3D" id="3.20.20.20">
    <property type="entry name" value="Dihydropteroate synthase-like"/>
    <property type="match status" value="1"/>
</dbReference>
<evidence type="ECO:0000256" key="1">
    <source>
        <dbReference type="ARBA" id="ARBA00000012"/>
    </source>
</evidence>
<evidence type="ECO:0000256" key="8">
    <source>
        <dbReference type="ARBA" id="ARBA00022909"/>
    </source>
</evidence>
<dbReference type="InterPro" id="IPR006390">
    <property type="entry name" value="DHP_synth_dom"/>
</dbReference>
<reference evidence="10 11" key="1">
    <citation type="submission" date="2018-03" db="EMBL/GenBank/DDBJ databases">
        <authorList>
            <person name="Keele B.F."/>
        </authorList>
    </citation>
    <scope>NUCLEOTIDE SEQUENCE [LARGE SCALE GENOMIC DNA]</scope>
    <source>
        <strain evidence="10 11">YL28-9</strain>
    </source>
</reference>
<dbReference type="PANTHER" id="PTHR20941:SF1">
    <property type="entry name" value="FOLIC ACID SYNTHESIS PROTEIN FOL1"/>
    <property type="match status" value="1"/>
</dbReference>
<evidence type="ECO:0000256" key="6">
    <source>
        <dbReference type="ARBA" id="ARBA00022723"/>
    </source>
</evidence>
<dbReference type="SUPFAM" id="SSF51717">
    <property type="entry name" value="Dihydropteroate synthetase-like"/>
    <property type="match status" value="1"/>
</dbReference>
<evidence type="ECO:0000256" key="7">
    <source>
        <dbReference type="ARBA" id="ARBA00022842"/>
    </source>
</evidence>
<dbReference type="CDD" id="cd00739">
    <property type="entry name" value="DHPS"/>
    <property type="match status" value="1"/>
</dbReference>
<comment type="cofactor">
    <cofactor evidence="2">
        <name>Mg(2+)</name>
        <dbReference type="ChEBI" id="CHEBI:18420"/>
    </cofactor>
</comment>
<dbReference type="InterPro" id="IPR045031">
    <property type="entry name" value="DHP_synth-like"/>
</dbReference>
<comment type="catalytic activity">
    <reaction evidence="1">
        <text>(7,8-dihydropterin-6-yl)methyl diphosphate + 4-aminobenzoate = 7,8-dihydropteroate + diphosphate</text>
        <dbReference type="Rhea" id="RHEA:19949"/>
        <dbReference type="ChEBI" id="CHEBI:17836"/>
        <dbReference type="ChEBI" id="CHEBI:17839"/>
        <dbReference type="ChEBI" id="CHEBI:33019"/>
        <dbReference type="ChEBI" id="CHEBI:72950"/>
        <dbReference type="EC" id="2.5.1.15"/>
    </reaction>
</comment>
<sequence>MTTSNPSTAIYWQFGSRTVDFAAPRVMGILNVTPDSFFAASRQQDIDAALRKAGQFLDEGATFIDVGAYSSRPGADDIAPAEELRRLIPVIEALSKHFPEAILSADTFRAAVAREAVAAGAHLVNDIGGGILDPAMFDTVAGLKVPYILMHMRGTPQTMKTHTGYNDMLTEMDAFFSAQVEALLEKGVKDVCIDVGFGFAKTITQNYTLLRSMHRFQEFGLPLLAGLSRKSMAWKPLGIKADEALNATTVLHTLALQQGASILRVHDVREAVECIRISELYTG</sequence>
<evidence type="ECO:0000313" key="11">
    <source>
        <dbReference type="Proteomes" id="UP000240912"/>
    </source>
</evidence>
<dbReference type="AlphaFoldDB" id="A0A2T3HQ95"/>
<evidence type="ECO:0000259" key="9">
    <source>
        <dbReference type="PROSITE" id="PS50972"/>
    </source>
</evidence>
<dbReference type="PROSITE" id="PS50972">
    <property type="entry name" value="PTERIN_BINDING"/>
    <property type="match status" value="1"/>
</dbReference>
<dbReference type="OrthoDB" id="9811744at2"/>
<protein>
    <recommendedName>
        <fullName evidence="4">dihydropteroate synthase</fullName>
        <ecNumber evidence="4">2.5.1.15</ecNumber>
    </recommendedName>
</protein>
<comment type="pathway">
    <text evidence="3">Cofactor biosynthesis; tetrahydrofolate biosynthesis; 7,8-dihydrofolate from 2-amino-4-hydroxy-6-hydroxymethyl-7,8-dihydropteridine diphosphate and 4-aminobenzoate: step 1/2.</text>
</comment>
<keyword evidence="5" id="KW-0808">Transferase</keyword>
<keyword evidence="6" id="KW-0479">Metal-binding</keyword>
<comment type="caution">
    <text evidence="10">The sequence shown here is derived from an EMBL/GenBank/DDBJ whole genome shotgun (WGS) entry which is preliminary data.</text>
</comment>
<feature type="domain" description="Pterin-binding" evidence="9">
    <location>
        <begin position="24"/>
        <end position="276"/>
    </location>
</feature>
<evidence type="ECO:0000256" key="5">
    <source>
        <dbReference type="ARBA" id="ARBA00022679"/>
    </source>
</evidence>